<dbReference type="Proteomes" id="UP001352852">
    <property type="component" value="Unassembled WGS sequence"/>
</dbReference>
<proteinExistence type="predicted"/>
<name>A0ABU7DSN8_9TELE</name>
<keyword evidence="2" id="KW-1185">Reference proteome</keyword>
<gene>
    <name evidence="1" type="ORF">CHARACLAT_017893</name>
</gene>
<accession>A0ABU7DSN8</accession>
<sequence length="110" mass="12544">MNGCVLGRLSCDELATRPGCTPPLAHRPLEIGTSSPQRRRGSCDHIQHVSCQGFSLQIFHDEMVSDMKMRQQISIGLGSSFCLKHERKGEMMWRKLETGRRDPKELEMKM</sequence>
<evidence type="ECO:0000313" key="1">
    <source>
        <dbReference type="EMBL" id="MED6277871.1"/>
    </source>
</evidence>
<comment type="caution">
    <text evidence="1">The sequence shown here is derived from an EMBL/GenBank/DDBJ whole genome shotgun (WGS) entry which is preliminary data.</text>
</comment>
<reference evidence="1 2" key="1">
    <citation type="submission" date="2021-06" db="EMBL/GenBank/DDBJ databases">
        <authorList>
            <person name="Palmer J.M."/>
        </authorList>
    </citation>
    <scope>NUCLEOTIDE SEQUENCE [LARGE SCALE GENOMIC DNA]</scope>
    <source>
        <strain evidence="1 2">CL_MEX2019</strain>
        <tissue evidence="1">Muscle</tissue>
    </source>
</reference>
<protein>
    <submittedName>
        <fullName evidence="1">Uncharacterized protein</fullName>
    </submittedName>
</protein>
<organism evidence="1 2">
    <name type="scientific">Characodon lateralis</name>
    <dbReference type="NCBI Taxonomy" id="208331"/>
    <lineage>
        <taxon>Eukaryota</taxon>
        <taxon>Metazoa</taxon>
        <taxon>Chordata</taxon>
        <taxon>Craniata</taxon>
        <taxon>Vertebrata</taxon>
        <taxon>Euteleostomi</taxon>
        <taxon>Actinopterygii</taxon>
        <taxon>Neopterygii</taxon>
        <taxon>Teleostei</taxon>
        <taxon>Neoteleostei</taxon>
        <taxon>Acanthomorphata</taxon>
        <taxon>Ovalentaria</taxon>
        <taxon>Atherinomorphae</taxon>
        <taxon>Cyprinodontiformes</taxon>
        <taxon>Goodeidae</taxon>
        <taxon>Characodon</taxon>
    </lineage>
</organism>
<evidence type="ECO:0000313" key="2">
    <source>
        <dbReference type="Proteomes" id="UP001352852"/>
    </source>
</evidence>
<dbReference type="EMBL" id="JAHUTJ010034322">
    <property type="protein sequence ID" value="MED6277871.1"/>
    <property type="molecule type" value="Genomic_DNA"/>
</dbReference>